<organism evidence="1 2">
    <name type="scientific">Marinimicrococcus flavescens</name>
    <dbReference type="NCBI Taxonomy" id="3031815"/>
    <lineage>
        <taxon>Bacteria</taxon>
        <taxon>Pseudomonadati</taxon>
        <taxon>Pseudomonadota</taxon>
        <taxon>Alphaproteobacteria</taxon>
        <taxon>Geminicoccales</taxon>
        <taxon>Geminicoccaceae</taxon>
        <taxon>Marinimicrococcus</taxon>
    </lineage>
</organism>
<dbReference type="EMBL" id="JARGEQ010000040">
    <property type="protein sequence ID" value="MDF1585658.1"/>
    <property type="molecule type" value="Genomic_DNA"/>
</dbReference>
<comment type="caution">
    <text evidence="1">The sequence shown here is derived from an EMBL/GenBank/DDBJ whole genome shotgun (WGS) entry which is preliminary data.</text>
</comment>
<dbReference type="PIRSF" id="PIRSF031796">
    <property type="entry name" value="UPC031796"/>
    <property type="match status" value="1"/>
</dbReference>
<evidence type="ECO:0000313" key="1">
    <source>
        <dbReference type="EMBL" id="MDF1585658.1"/>
    </source>
</evidence>
<protein>
    <submittedName>
        <fullName evidence="1">MmcB family DNA repair protein</fullName>
    </submittedName>
</protein>
<evidence type="ECO:0000313" key="2">
    <source>
        <dbReference type="Proteomes" id="UP001301140"/>
    </source>
</evidence>
<dbReference type="Pfam" id="PF06319">
    <property type="entry name" value="MmcB-like"/>
    <property type="match status" value="1"/>
</dbReference>
<sequence>MDLCSSPAPGRADVTSGVRRGTMRLLASLGLSPLAEVTLPGGRRLDLLALARDGRLVAVEIKSCRDDFLSDSKWQLYLDHADAFYFAVPADFPADLLPAEEGLIVADRFHGEILRAARERPLAAARRRALLLRFGRLAAARLHGVTDPDARLGDLRA</sequence>
<accession>A0AAP3XPR4</accession>
<dbReference type="InterPro" id="IPR009394">
    <property type="entry name" value="MmcB-like"/>
</dbReference>
<proteinExistence type="predicted"/>
<name>A0AAP3XPR4_9PROT</name>
<dbReference type="RefSeq" id="WP_327788077.1">
    <property type="nucleotide sequence ID" value="NZ_JARGEQ010000040.1"/>
</dbReference>
<gene>
    <name evidence="1" type="ORF">PZ740_04560</name>
</gene>
<reference evidence="1 2" key="1">
    <citation type="submission" date="2023-03" db="EMBL/GenBank/DDBJ databases">
        <title>YIM 152171 draft genome.</title>
        <authorList>
            <person name="Yang Z."/>
        </authorList>
    </citation>
    <scope>NUCLEOTIDE SEQUENCE [LARGE SCALE GENOMIC DNA]</scope>
    <source>
        <strain evidence="1 2">YIM 152171</strain>
    </source>
</reference>
<keyword evidence="2" id="KW-1185">Reference proteome</keyword>
<dbReference type="Proteomes" id="UP001301140">
    <property type="component" value="Unassembled WGS sequence"/>
</dbReference>
<dbReference type="AlphaFoldDB" id="A0AAP3XPR4"/>